<protein>
    <submittedName>
        <fullName evidence="7">Ribonuclease G</fullName>
        <ecNumber evidence="7">3.1.26.-</ecNumber>
    </submittedName>
</protein>
<keyword evidence="2" id="KW-0479">Metal-binding</keyword>
<comment type="caution">
    <text evidence="7">The sequence shown here is derived from an EMBL/GenBank/DDBJ whole genome shotgun (WGS) entry which is preliminary data.</text>
</comment>
<sequence length="503" mass="56325">MNKEILVDATGFATRVAVVEDGAPVELYVEQEGTERLVGNIYNGKVQNVLPGMQAAFIDIGLERNAFLYAGDIVLSDDPDDEIEQVVDSRNIRDLLKPGQTIMVQVAKDPVGTKGARVTTHITLAGRTLVLMPTMDYVGVSRRIDKDDERQRLRKILTEIKPKGMGVIVRTASAGKPKEAFAEDMESMVKLYREIEKKAASKKAPALLHAEQSLLFRTVRDLLMRDIDRVFVNDTCCYDQLREIADVMAPKLKARILLKESEALFDRYETEAKIEKALARKVWLKSGGYVIIDRTEALTSIDVNSGKFVGKDNLEKTITAVNCEAAKEIAKQLRLRDIGGIIIIDFIDMEKEANRALVLNTLKTALRDDHTRSHVFGFTHLGLVEMTRKKTGRSISDTLQQVCPYCGGDAKVLAPETMISRIRKQTVQVIKGSNNKRMLIEAHPDVVEAMERAEKKHGAVFPPEEGGTYYVRPVASMHIEKFTVRPLAEKRIPEAKRDCKVIH</sequence>
<dbReference type="CDD" id="cd04453">
    <property type="entry name" value="S1_RNase_E"/>
    <property type="match status" value="1"/>
</dbReference>
<evidence type="ECO:0000256" key="5">
    <source>
        <dbReference type="ARBA" id="ARBA00022884"/>
    </source>
</evidence>
<reference evidence="7" key="1">
    <citation type="submission" date="2019-08" db="EMBL/GenBank/DDBJ databases">
        <authorList>
            <person name="Kucharzyk K."/>
            <person name="Murdoch R.W."/>
            <person name="Higgins S."/>
            <person name="Loffler F."/>
        </authorList>
    </citation>
    <scope>NUCLEOTIDE SEQUENCE</scope>
</reference>
<dbReference type="Gene3D" id="2.40.50.140">
    <property type="entry name" value="Nucleic acid-binding proteins"/>
    <property type="match status" value="1"/>
</dbReference>
<dbReference type="SMART" id="SM00316">
    <property type="entry name" value="S1"/>
    <property type="match status" value="1"/>
</dbReference>
<evidence type="ECO:0000259" key="6">
    <source>
        <dbReference type="PROSITE" id="PS50126"/>
    </source>
</evidence>
<dbReference type="Pfam" id="PF10150">
    <property type="entry name" value="RNase_E_G"/>
    <property type="match status" value="1"/>
</dbReference>
<dbReference type="InterPro" id="IPR003029">
    <property type="entry name" value="S1_domain"/>
</dbReference>
<keyword evidence="5" id="KW-0694">RNA-binding</keyword>
<keyword evidence="4" id="KW-0460">Magnesium</keyword>
<dbReference type="GO" id="GO:0006364">
    <property type="term" value="P:rRNA processing"/>
    <property type="evidence" value="ECO:0007669"/>
    <property type="project" value="TreeGrafter"/>
</dbReference>
<proteinExistence type="predicted"/>
<dbReference type="EMBL" id="VSSQ01012039">
    <property type="protein sequence ID" value="MPM48293.1"/>
    <property type="molecule type" value="Genomic_DNA"/>
</dbReference>
<dbReference type="NCBIfam" id="TIGR00757">
    <property type="entry name" value="RNaseEG"/>
    <property type="match status" value="1"/>
</dbReference>
<organism evidence="7">
    <name type="scientific">bioreactor metagenome</name>
    <dbReference type="NCBI Taxonomy" id="1076179"/>
    <lineage>
        <taxon>unclassified sequences</taxon>
        <taxon>metagenomes</taxon>
        <taxon>ecological metagenomes</taxon>
    </lineage>
</organism>
<dbReference type="InterPro" id="IPR012340">
    <property type="entry name" value="NA-bd_OB-fold"/>
</dbReference>
<evidence type="ECO:0000256" key="2">
    <source>
        <dbReference type="ARBA" id="ARBA00022723"/>
    </source>
</evidence>
<dbReference type="GO" id="GO:0046872">
    <property type="term" value="F:metal ion binding"/>
    <property type="evidence" value="ECO:0007669"/>
    <property type="project" value="UniProtKB-KW"/>
</dbReference>
<keyword evidence="3 7" id="KW-0378">Hydrolase</keyword>
<dbReference type="GO" id="GO:0003723">
    <property type="term" value="F:RNA binding"/>
    <property type="evidence" value="ECO:0007669"/>
    <property type="project" value="UniProtKB-KW"/>
</dbReference>
<dbReference type="GO" id="GO:0016787">
    <property type="term" value="F:hydrolase activity"/>
    <property type="evidence" value="ECO:0007669"/>
    <property type="project" value="UniProtKB-KW"/>
</dbReference>
<dbReference type="SUPFAM" id="SSF50249">
    <property type="entry name" value="Nucleic acid-binding proteins"/>
    <property type="match status" value="1"/>
</dbReference>
<name>A0A645ABQ1_9ZZZZ</name>
<dbReference type="PROSITE" id="PS50126">
    <property type="entry name" value="S1"/>
    <property type="match status" value="1"/>
</dbReference>
<dbReference type="AlphaFoldDB" id="A0A645ABQ1"/>
<dbReference type="EC" id="3.1.26.-" evidence="7"/>
<comment type="cofactor">
    <cofactor evidence="1">
        <name>Mg(2+)</name>
        <dbReference type="ChEBI" id="CHEBI:18420"/>
    </cofactor>
</comment>
<feature type="domain" description="S1 motif" evidence="6">
    <location>
        <begin position="39"/>
        <end position="127"/>
    </location>
</feature>
<evidence type="ECO:0000313" key="7">
    <source>
        <dbReference type="EMBL" id="MPM48293.1"/>
    </source>
</evidence>
<evidence type="ECO:0000256" key="1">
    <source>
        <dbReference type="ARBA" id="ARBA00001946"/>
    </source>
</evidence>
<dbReference type="GO" id="GO:0004540">
    <property type="term" value="F:RNA nuclease activity"/>
    <property type="evidence" value="ECO:0007669"/>
    <property type="project" value="InterPro"/>
</dbReference>
<dbReference type="PANTHER" id="PTHR30001">
    <property type="entry name" value="RIBONUCLEASE"/>
    <property type="match status" value="1"/>
</dbReference>
<dbReference type="InterPro" id="IPR019307">
    <property type="entry name" value="RNA-bd_AU-1/RNase_E/G"/>
</dbReference>
<accession>A0A645ABQ1</accession>
<gene>
    <name evidence="7" type="primary">rng_15</name>
    <name evidence="7" type="ORF">SDC9_95017</name>
</gene>
<evidence type="ECO:0000256" key="4">
    <source>
        <dbReference type="ARBA" id="ARBA00022842"/>
    </source>
</evidence>
<dbReference type="PANTHER" id="PTHR30001:SF0">
    <property type="entry name" value="RIBONUCLEASE G"/>
    <property type="match status" value="1"/>
</dbReference>
<dbReference type="InterPro" id="IPR004659">
    <property type="entry name" value="RNase_E/G"/>
</dbReference>
<dbReference type="GO" id="GO:0005737">
    <property type="term" value="C:cytoplasm"/>
    <property type="evidence" value="ECO:0007669"/>
    <property type="project" value="TreeGrafter"/>
</dbReference>
<evidence type="ECO:0000256" key="3">
    <source>
        <dbReference type="ARBA" id="ARBA00022801"/>
    </source>
</evidence>